<evidence type="ECO:0000256" key="1">
    <source>
        <dbReference type="ARBA" id="ARBA00004496"/>
    </source>
</evidence>
<evidence type="ECO:0000256" key="7">
    <source>
        <dbReference type="ARBA" id="ARBA00022741"/>
    </source>
</evidence>
<evidence type="ECO:0000256" key="2">
    <source>
        <dbReference type="ARBA" id="ARBA00005594"/>
    </source>
</evidence>
<keyword evidence="7 13" id="KW-0547">Nucleotide-binding</keyword>
<evidence type="ECO:0000256" key="10">
    <source>
        <dbReference type="ARBA" id="ARBA00022917"/>
    </source>
</evidence>
<feature type="binding site" evidence="13">
    <location>
        <position position="238"/>
    </location>
    <ligand>
        <name>Zn(2+)</name>
        <dbReference type="ChEBI" id="CHEBI:29105"/>
    </ligand>
</feature>
<feature type="short sequence motif" description="'HIGH' region" evidence="13">
    <location>
        <begin position="32"/>
        <end position="42"/>
    </location>
</feature>
<keyword evidence="5 13" id="KW-0436">Ligase</keyword>
<dbReference type="InterPro" id="IPR015803">
    <property type="entry name" value="Cys-tRNA-ligase"/>
</dbReference>
<evidence type="ECO:0000256" key="6">
    <source>
        <dbReference type="ARBA" id="ARBA00022723"/>
    </source>
</evidence>
<dbReference type="HAMAP" id="MF_00041">
    <property type="entry name" value="Cys_tRNA_synth"/>
    <property type="match status" value="1"/>
</dbReference>
<comment type="subunit">
    <text evidence="3 13">Monomer.</text>
</comment>
<name>A0A8J7LZE5_9RHOB</name>
<accession>A0A8J7LZE5</accession>
<feature type="domain" description="tRNA synthetases class I catalytic" evidence="14">
    <location>
        <begin position="17"/>
        <end position="315"/>
    </location>
</feature>
<dbReference type="PANTHER" id="PTHR10890">
    <property type="entry name" value="CYSTEINYL-TRNA SYNTHETASE"/>
    <property type="match status" value="1"/>
</dbReference>
<dbReference type="GO" id="GO:0006423">
    <property type="term" value="P:cysteinyl-tRNA aminoacylation"/>
    <property type="evidence" value="ECO:0007669"/>
    <property type="project" value="UniProtKB-UniRule"/>
</dbReference>
<evidence type="ECO:0000256" key="5">
    <source>
        <dbReference type="ARBA" id="ARBA00022598"/>
    </source>
</evidence>
<dbReference type="InterPro" id="IPR024909">
    <property type="entry name" value="Cys-tRNA/MSH_ligase"/>
</dbReference>
<gene>
    <name evidence="13" type="primary">cysS</name>
    <name evidence="15" type="ORF">JF290_02150</name>
</gene>
<comment type="similarity">
    <text evidence="2 13">Belongs to the class-I aminoacyl-tRNA synthetase family.</text>
</comment>
<evidence type="ECO:0000256" key="13">
    <source>
        <dbReference type="HAMAP-Rule" id="MF_00041"/>
    </source>
</evidence>
<sequence length="466" mass="51989">MTTIKLHNTLTRKKEVFTPIDPGNVRMYVCGPTVYDRAHLGNARPVVVFDVLFRLLRHVYGADHVTYVRNFTDVDDKINARAAESGREIGEITAETTQWFLDDMGALGALEPTHMPRATQYIPQMVSMIEDLIAKGHAYAAEGHVLFAVDSWREHYGALSGRSVDDMIAGARVEVAPYKKNPMDFVLWKPSTPDLPGWDSPWGRGRPGWHIECSAMAQELLGESFDIHGGGNDLMFPHHENEIAQSCCAHGDGTFARTWMHNEMLQVEGKKMSKSLGNFFTVRDLLDQGIPGAEIRYVFLSTHYRKPMDWTAERASAARFKLMDFCRYVEIYGDLQRAREIGPSSKLVAFLSDDLNTHGALSVLDELMNISDGTQLAADLVFLGFFSFGELERIVDDLRMAQSQLVPLAESLQSEREKAIASKDFSVVDSIKQKLGDAGVIVSMTKDGVKLEAGPNFDPASLELLR</sequence>
<dbReference type="SUPFAM" id="SSF47323">
    <property type="entry name" value="Anticodon-binding domain of a subclass of class I aminoacyl-tRNA synthetases"/>
    <property type="match status" value="1"/>
</dbReference>
<dbReference type="EMBL" id="JAELVR010000001">
    <property type="protein sequence ID" value="MBJ6370316.1"/>
    <property type="molecule type" value="Genomic_DNA"/>
</dbReference>
<keyword evidence="9 13" id="KW-0067">ATP-binding</keyword>
<comment type="catalytic activity">
    <reaction evidence="12 13">
        <text>tRNA(Cys) + L-cysteine + ATP = L-cysteinyl-tRNA(Cys) + AMP + diphosphate</text>
        <dbReference type="Rhea" id="RHEA:17773"/>
        <dbReference type="Rhea" id="RHEA-COMP:9661"/>
        <dbReference type="Rhea" id="RHEA-COMP:9679"/>
        <dbReference type="ChEBI" id="CHEBI:30616"/>
        <dbReference type="ChEBI" id="CHEBI:33019"/>
        <dbReference type="ChEBI" id="CHEBI:35235"/>
        <dbReference type="ChEBI" id="CHEBI:78442"/>
        <dbReference type="ChEBI" id="CHEBI:78517"/>
        <dbReference type="ChEBI" id="CHEBI:456215"/>
        <dbReference type="EC" id="6.1.1.16"/>
    </reaction>
</comment>
<proteinExistence type="inferred from homology"/>
<feature type="binding site" evidence="13">
    <location>
        <position position="30"/>
    </location>
    <ligand>
        <name>Zn(2+)</name>
        <dbReference type="ChEBI" id="CHEBI:29105"/>
    </ligand>
</feature>
<feature type="binding site" evidence="13">
    <location>
        <position position="242"/>
    </location>
    <ligand>
        <name>Zn(2+)</name>
        <dbReference type="ChEBI" id="CHEBI:29105"/>
    </ligand>
</feature>
<feature type="binding site" evidence="13">
    <location>
        <position position="213"/>
    </location>
    <ligand>
        <name>Zn(2+)</name>
        <dbReference type="ChEBI" id="CHEBI:29105"/>
    </ligand>
</feature>
<dbReference type="GO" id="GO:0008270">
    <property type="term" value="F:zinc ion binding"/>
    <property type="evidence" value="ECO:0007669"/>
    <property type="project" value="UniProtKB-UniRule"/>
</dbReference>
<keyword evidence="16" id="KW-1185">Reference proteome</keyword>
<dbReference type="InterPro" id="IPR009080">
    <property type="entry name" value="tRNAsynth_Ia_anticodon-bd"/>
</dbReference>
<protein>
    <recommendedName>
        <fullName evidence="13">Cysteine--tRNA ligase</fullName>
        <ecNumber evidence="13">6.1.1.16</ecNumber>
    </recommendedName>
    <alternativeName>
        <fullName evidence="13">Cysteinyl-tRNA synthetase</fullName>
        <shortName evidence="13">CysRS</shortName>
    </alternativeName>
</protein>
<dbReference type="NCBIfam" id="TIGR00435">
    <property type="entry name" value="cysS"/>
    <property type="match status" value="1"/>
</dbReference>
<evidence type="ECO:0000256" key="4">
    <source>
        <dbReference type="ARBA" id="ARBA00022490"/>
    </source>
</evidence>
<evidence type="ECO:0000259" key="14">
    <source>
        <dbReference type="Pfam" id="PF01406"/>
    </source>
</evidence>
<organism evidence="15 16">
    <name type="scientific">Sedimentitalea arenosa</name>
    <dbReference type="NCBI Taxonomy" id="2798803"/>
    <lineage>
        <taxon>Bacteria</taxon>
        <taxon>Pseudomonadati</taxon>
        <taxon>Pseudomonadota</taxon>
        <taxon>Alphaproteobacteria</taxon>
        <taxon>Rhodobacterales</taxon>
        <taxon>Paracoccaceae</taxon>
        <taxon>Sedimentitalea</taxon>
    </lineage>
</organism>
<evidence type="ECO:0000256" key="3">
    <source>
        <dbReference type="ARBA" id="ARBA00011245"/>
    </source>
</evidence>
<dbReference type="GO" id="GO:0004817">
    <property type="term" value="F:cysteine-tRNA ligase activity"/>
    <property type="evidence" value="ECO:0007669"/>
    <property type="project" value="UniProtKB-UniRule"/>
</dbReference>
<dbReference type="FunFam" id="3.40.50.620:FF:000068">
    <property type="entry name" value="Cysteine--tRNA ligase"/>
    <property type="match status" value="1"/>
</dbReference>
<dbReference type="EC" id="6.1.1.16" evidence="13"/>
<comment type="cofactor">
    <cofactor evidence="13">
        <name>Zn(2+)</name>
        <dbReference type="ChEBI" id="CHEBI:29105"/>
    </cofactor>
    <text evidence="13">Binds 1 zinc ion per subunit.</text>
</comment>
<reference evidence="15" key="1">
    <citation type="submission" date="2020-12" db="EMBL/GenBank/DDBJ databases">
        <title>Sedimentitalea sp. nov., isolated from sand in Incheon.</title>
        <authorList>
            <person name="Kim W."/>
        </authorList>
    </citation>
    <scope>NUCLEOTIDE SEQUENCE</scope>
    <source>
        <strain evidence="15">CAU 1593</strain>
    </source>
</reference>
<comment type="caution">
    <text evidence="15">The sequence shown here is derived from an EMBL/GenBank/DDBJ whole genome shotgun (WGS) entry which is preliminary data.</text>
</comment>
<dbReference type="InterPro" id="IPR014729">
    <property type="entry name" value="Rossmann-like_a/b/a_fold"/>
</dbReference>
<dbReference type="CDD" id="cd00672">
    <property type="entry name" value="CysRS_core"/>
    <property type="match status" value="1"/>
</dbReference>
<dbReference type="Gene3D" id="3.40.50.620">
    <property type="entry name" value="HUPs"/>
    <property type="match status" value="1"/>
</dbReference>
<evidence type="ECO:0000313" key="16">
    <source>
        <dbReference type="Proteomes" id="UP000619079"/>
    </source>
</evidence>
<keyword evidence="11 13" id="KW-0030">Aminoacyl-tRNA synthetase</keyword>
<evidence type="ECO:0000256" key="12">
    <source>
        <dbReference type="ARBA" id="ARBA00047398"/>
    </source>
</evidence>
<dbReference type="RefSeq" id="WP_199023079.1">
    <property type="nucleotide sequence ID" value="NZ_JAELVR010000001.1"/>
</dbReference>
<keyword evidence="6 13" id="KW-0479">Metal-binding</keyword>
<keyword evidence="4 13" id="KW-0963">Cytoplasm</keyword>
<keyword evidence="10 13" id="KW-0648">Protein biosynthesis</keyword>
<evidence type="ECO:0000313" key="15">
    <source>
        <dbReference type="EMBL" id="MBJ6370316.1"/>
    </source>
</evidence>
<evidence type="ECO:0000256" key="8">
    <source>
        <dbReference type="ARBA" id="ARBA00022833"/>
    </source>
</evidence>
<dbReference type="Proteomes" id="UP000619079">
    <property type="component" value="Unassembled WGS sequence"/>
</dbReference>
<evidence type="ECO:0000256" key="11">
    <source>
        <dbReference type="ARBA" id="ARBA00023146"/>
    </source>
</evidence>
<dbReference type="GO" id="GO:0005524">
    <property type="term" value="F:ATP binding"/>
    <property type="evidence" value="ECO:0007669"/>
    <property type="project" value="UniProtKB-UniRule"/>
</dbReference>
<dbReference type="PANTHER" id="PTHR10890:SF3">
    <property type="entry name" value="CYSTEINE--TRNA LIGASE, CYTOPLASMIC"/>
    <property type="match status" value="1"/>
</dbReference>
<dbReference type="InterPro" id="IPR032678">
    <property type="entry name" value="tRNA-synt_1_cat_dom"/>
</dbReference>
<feature type="binding site" evidence="13">
    <location>
        <position position="274"/>
    </location>
    <ligand>
        <name>ATP</name>
        <dbReference type="ChEBI" id="CHEBI:30616"/>
    </ligand>
</feature>
<feature type="short sequence motif" description="'KMSKS' region" evidence="13">
    <location>
        <begin position="271"/>
        <end position="275"/>
    </location>
</feature>
<evidence type="ECO:0000256" key="9">
    <source>
        <dbReference type="ARBA" id="ARBA00022840"/>
    </source>
</evidence>
<dbReference type="Gene3D" id="1.20.120.1910">
    <property type="entry name" value="Cysteine-tRNA ligase, C-terminal anti-codon recognition domain"/>
    <property type="match status" value="1"/>
</dbReference>
<keyword evidence="8 13" id="KW-0862">Zinc</keyword>
<dbReference type="Pfam" id="PF01406">
    <property type="entry name" value="tRNA-synt_1e"/>
    <property type="match status" value="1"/>
</dbReference>
<comment type="subcellular location">
    <subcellularLocation>
        <location evidence="1 13">Cytoplasm</location>
    </subcellularLocation>
</comment>
<dbReference type="PRINTS" id="PR00983">
    <property type="entry name" value="TRNASYNTHCYS"/>
</dbReference>
<dbReference type="GO" id="GO:0005829">
    <property type="term" value="C:cytosol"/>
    <property type="evidence" value="ECO:0007669"/>
    <property type="project" value="TreeGrafter"/>
</dbReference>
<dbReference type="AlphaFoldDB" id="A0A8J7LZE5"/>
<dbReference type="SUPFAM" id="SSF52374">
    <property type="entry name" value="Nucleotidylyl transferase"/>
    <property type="match status" value="1"/>
</dbReference>